<feature type="compositionally biased region" description="Basic and acidic residues" evidence="2">
    <location>
        <begin position="357"/>
        <end position="373"/>
    </location>
</feature>
<feature type="compositionally biased region" description="Basic and acidic residues" evidence="2">
    <location>
        <begin position="1289"/>
        <end position="1304"/>
    </location>
</feature>
<feature type="compositionally biased region" description="Pro residues" evidence="2">
    <location>
        <begin position="480"/>
        <end position="494"/>
    </location>
</feature>
<feature type="compositionally biased region" description="Low complexity" evidence="2">
    <location>
        <begin position="694"/>
        <end position="719"/>
    </location>
</feature>
<proteinExistence type="predicted"/>
<feature type="compositionally biased region" description="Polar residues" evidence="2">
    <location>
        <begin position="524"/>
        <end position="533"/>
    </location>
</feature>
<feature type="compositionally biased region" description="Low complexity" evidence="2">
    <location>
        <begin position="751"/>
        <end position="774"/>
    </location>
</feature>
<dbReference type="EMBL" id="JBIUZV010000001">
    <property type="protein sequence ID" value="MFJ3044622.1"/>
    <property type="molecule type" value="Genomic_DNA"/>
</dbReference>
<feature type="compositionally biased region" description="Polar residues" evidence="2">
    <location>
        <begin position="1350"/>
        <end position="1359"/>
    </location>
</feature>
<accession>A0ABW8ET36</accession>
<dbReference type="Gene3D" id="1.10.287.1490">
    <property type="match status" value="1"/>
</dbReference>
<feature type="compositionally biased region" description="Low complexity" evidence="2">
    <location>
        <begin position="907"/>
        <end position="917"/>
    </location>
</feature>
<gene>
    <name evidence="3" type="ORF">ACIPEN_02220</name>
</gene>
<sequence>MPKAFIKGGQSHAEPSSHASRHTRTSREKSEKPGTKVQVTVPSFITEYGKHAATGSPENTLYNRFIKLSATAQSIPARLAADTRTYQGLQEQLAQSDSRLQAHQEKLDGFGKMSESQHALVREKHELVQDEKSTEQSIGLTDVEKSIDSYYDERKDLKEKRHEYKHDLSSLKRRHDRNEIRKSDYKNRSQALDKKIAQFTSEMDDIDVEIATLKKQRDGLRNELPKYDEKFTALNNKLDAAGVSRETELKIRDVLKEIDEEKLENNKLKGQLKAIDDMPVPLSEDGSLPPRQYAQSAEKLRGLLDTVHAELAKLEQQVLDKLDQSDSDTESSDDDAPTPSKARRRDSAPAAKSTPPAKEKPARQSDKNDDTRSVRAGRTGSESKKKAAPGGFAGWMAASMGMTPARTKASSSHTKKSSAPDHHRKRDPAAPVAEKHAVEPVLEPQDAPPVSVSAAVAVTDNASADAAPSPVAKSAVSSPAPAPTPAPQSQPPKPTAEDAQDEDTPAPSVTRDRAARPAPVVASETRNTAPQQDGGTPANAAAKNAGPKPTASTSGATSAASPPSIASTPIVTAAASQTKPVTVQASMPVTPSQPVPAVERKQPAATTATAEIPAPVSQSIPEAIERAPQKNTAPMPAKASTAPIVAADKQAKTPAQQGNSVATDAEPAASVVAEAEKTVVRQAVTPVASTVTKPSPAVSNNVSAAPSATPAPDATTAASQPRPLTAANTASVQPAITRTQPHAAPVGANKSSTPTSASQTTPPAVSQAVPAVVTRPAGQASNTVQAKTQSVPATPKVQQPKPSAVTAVDNATKPVATTSNAATKIVTPMPMASTGAVDNAVPAPSAASTPVAPQARTLAAQKQDSAQPAPVATSKPSTSPTTTRETPPVASQASPSVVTRQSPSAKTSKAPEPATTSPTPPVAVIKPVTAPDKSATPASTVVPKVTQVTVETPAATVAPSPAKGPKPTMTAAKETETSQAVDWRNAPAVVVSTTPPSAQANEQQATPEKKTALPSPEPDWRSAPPVRVTEQAPPEDVAKAQVASAQTAPTATAAVKPGVNRPSQQEPAQPTAAKVSQRASTALPYPNISGKKEAVGRGALPVSSGSTVRPAAAGASTYPNVSGRKETTGQPAPVQPAAPEAEEPATRGYAKVSTGAKEDAGRAAAPETAARPEMYSYNFHTLPAKLRQRLGNQAQVRTHHRDLSGVTGVILAYVVVAPDRPKPVLLNLDGYREIAIPAHKDEYYVVLDTPPDKLKQKVEALAAAKAEAAEARKQTRAAAAAARNAGYFEDGRPKDETPIRESRRYYGQLSSDEEGDETSPPRTRPAASTSRRRFDRKNPFEQNPEFVRTDASNPFSSNFDPRYAHAYDPSENTAPPPPPPPFGFGGGGMPHRNSFNTRPPFSGGYAPPPPPPSWSARPPDPAQYQAPNFAAYATPPQPGFGAGSARRASTWNGMPGDVPYAGGPQRAQTFPSAPPTPAAPTEEVIEIQIEPISPKSADGQPLPKLILVGAEWETVKGDNHPDREAPKPTLATAKAVVKQLSDRLSKEQLTDLGQELSLFVNRHYHLPDRPPTVEQVYLDYVQQLLAGAEEKNPERFAALTTEQVTSLHDELYKRTWETHAAPFMKTFLTQKYRNVFSTSLTSVEGRQYASRLQHALSRAYPAAAASGSK</sequence>
<feature type="compositionally biased region" description="Low complexity" evidence="2">
    <location>
        <begin position="1040"/>
        <end position="1055"/>
    </location>
</feature>
<feature type="compositionally biased region" description="Basic and acidic residues" evidence="2">
    <location>
        <begin position="25"/>
        <end position="34"/>
    </location>
</feature>
<protein>
    <submittedName>
        <fullName evidence="3">Uncharacterized protein</fullName>
    </submittedName>
</protein>
<feature type="compositionally biased region" description="Polar residues" evidence="2">
    <location>
        <begin position="889"/>
        <end position="906"/>
    </location>
</feature>
<feature type="region of interest" description="Disordered" evidence="2">
    <location>
        <begin position="1"/>
        <end position="38"/>
    </location>
</feature>
<name>A0ABW8ET36_9BURK</name>
<feature type="compositionally biased region" description="Pro residues" evidence="2">
    <location>
        <begin position="1406"/>
        <end position="1421"/>
    </location>
</feature>
<feature type="compositionally biased region" description="Polar residues" evidence="2">
    <location>
        <begin position="574"/>
        <end position="592"/>
    </location>
</feature>
<feature type="compositionally biased region" description="Low complexity" evidence="2">
    <location>
        <begin position="603"/>
        <end position="615"/>
    </location>
</feature>
<dbReference type="SUPFAM" id="SSF57997">
    <property type="entry name" value="Tropomyosin"/>
    <property type="match status" value="1"/>
</dbReference>
<feature type="coiled-coil region" evidence="1">
    <location>
        <begin position="1254"/>
        <end position="1281"/>
    </location>
</feature>
<feature type="region of interest" description="Disordered" evidence="2">
    <location>
        <begin position="833"/>
        <end position="1169"/>
    </location>
</feature>
<feature type="compositionally biased region" description="Acidic residues" evidence="2">
    <location>
        <begin position="325"/>
        <end position="336"/>
    </location>
</feature>
<feature type="compositionally biased region" description="Low complexity" evidence="2">
    <location>
        <begin position="1130"/>
        <end position="1139"/>
    </location>
</feature>
<evidence type="ECO:0000313" key="3">
    <source>
        <dbReference type="EMBL" id="MFJ3044622.1"/>
    </source>
</evidence>
<reference evidence="3 4" key="1">
    <citation type="submission" date="2024-10" db="EMBL/GenBank/DDBJ databases">
        <title>The Natural Products Discovery Center: Release of the First 8490 Sequenced Strains for Exploring Actinobacteria Biosynthetic Diversity.</title>
        <authorList>
            <person name="Kalkreuter E."/>
            <person name="Kautsar S.A."/>
            <person name="Yang D."/>
            <person name="Bader C.D."/>
            <person name="Teijaro C.N."/>
            <person name="Fluegel L."/>
            <person name="Davis C.M."/>
            <person name="Simpson J.R."/>
            <person name="Lauterbach L."/>
            <person name="Steele A.D."/>
            <person name="Gui C."/>
            <person name="Meng S."/>
            <person name="Li G."/>
            <person name="Viehrig K."/>
            <person name="Ye F."/>
            <person name="Su P."/>
            <person name="Kiefer A.F."/>
            <person name="Nichols A."/>
            <person name="Cepeda A.J."/>
            <person name="Yan W."/>
            <person name="Fan B."/>
            <person name="Jiang Y."/>
            <person name="Adhikari A."/>
            <person name="Zheng C.-J."/>
            <person name="Schuster L."/>
            <person name="Cowan T.M."/>
            <person name="Smanski M.J."/>
            <person name="Chevrette M.G."/>
            <person name="De Carvalho L.P.S."/>
            <person name="Shen B."/>
        </authorList>
    </citation>
    <scope>NUCLEOTIDE SEQUENCE [LARGE SCALE GENOMIC DNA]</scope>
    <source>
        <strain evidence="3 4">NPDC087045</strain>
    </source>
</reference>
<keyword evidence="4" id="KW-1185">Reference proteome</keyword>
<feature type="region of interest" description="Disordered" evidence="2">
    <location>
        <begin position="686"/>
        <end position="811"/>
    </location>
</feature>
<organism evidence="3 4">
    <name type="scientific">Herbaspirillum chlorophenolicum</name>
    <dbReference type="NCBI Taxonomy" id="211589"/>
    <lineage>
        <taxon>Bacteria</taxon>
        <taxon>Pseudomonadati</taxon>
        <taxon>Pseudomonadota</taxon>
        <taxon>Betaproteobacteria</taxon>
        <taxon>Burkholderiales</taxon>
        <taxon>Oxalobacteraceae</taxon>
        <taxon>Herbaspirillum</taxon>
    </lineage>
</organism>
<evidence type="ECO:0000313" key="4">
    <source>
        <dbReference type="Proteomes" id="UP001617427"/>
    </source>
</evidence>
<feature type="compositionally biased region" description="Low complexity" evidence="2">
    <location>
        <begin position="868"/>
        <end position="888"/>
    </location>
</feature>
<feature type="region of interest" description="Disordered" evidence="2">
    <location>
        <begin position="321"/>
        <end position="620"/>
    </location>
</feature>
<feature type="compositionally biased region" description="Low complexity" evidence="2">
    <location>
        <begin position="840"/>
        <end position="855"/>
    </location>
</feature>
<comment type="caution">
    <text evidence="3">The sequence shown here is derived from an EMBL/GenBank/DDBJ whole genome shotgun (WGS) entry which is preliminary data.</text>
</comment>
<dbReference type="Proteomes" id="UP001617427">
    <property type="component" value="Unassembled WGS sequence"/>
</dbReference>
<feature type="compositionally biased region" description="Low complexity" evidence="2">
    <location>
        <begin position="1318"/>
        <end position="1329"/>
    </location>
</feature>
<feature type="compositionally biased region" description="Low complexity" evidence="2">
    <location>
        <begin position="534"/>
        <end position="572"/>
    </location>
</feature>
<feature type="compositionally biased region" description="Polar residues" evidence="2">
    <location>
        <begin position="779"/>
        <end position="801"/>
    </location>
</feature>
<evidence type="ECO:0000256" key="2">
    <source>
        <dbReference type="SAM" id="MobiDB-lite"/>
    </source>
</evidence>
<evidence type="ECO:0000256" key="1">
    <source>
        <dbReference type="SAM" id="Coils"/>
    </source>
</evidence>
<feature type="region of interest" description="Disordered" evidence="2">
    <location>
        <begin position="1282"/>
        <end position="1479"/>
    </location>
</feature>
<feature type="compositionally biased region" description="Polar residues" evidence="2">
    <location>
        <begin position="991"/>
        <end position="1006"/>
    </location>
</feature>
<feature type="compositionally biased region" description="Low complexity" evidence="2">
    <location>
        <begin position="448"/>
        <end position="479"/>
    </location>
</feature>
<keyword evidence="1" id="KW-0175">Coiled coil</keyword>
<feature type="compositionally biased region" description="Polar residues" evidence="2">
    <location>
        <begin position="726"/>
        <end position="740"/>
    </location>
</feature>
<dbReference type="RefSeq" id="WP_402698149.1">
    <property type="nucleotide sequence ID" value="NZ_JBIUZV010000001.1"/>
</dbReference>